<gene>
    <name evidence="4" type="ORF">CYMTET_15258</name>
</gene>
<dbReference type="Proteomes" id="UP001190700">
    <property type="component" value="Unassembled WGS sequence"/>
</dbReference>
<keyword evidence="2" id="KW-0732">Signal</keyword>
<dbReference type="InterPro" id="IPR001611">
    <property type="entry name" value="Leu-rich_rpt"/>
</dbReference>
<dbReference type="InterPro" id="IPR032675">
    <property type="entry name" value="LRR_dom_sf"/>
</dbReference>
<sequence length="118" mass="12452">MPCYTSVPVLAPATLRGLGGGIVISLMARMTTTVVLMFLLGAVPFGTSIRLNQTSEFRTCLLTPPSCTQLDLYANSITGPLPTELGLLTSLQDLHLHDNSITGPLPTELGLLTSLQGL</sequence>
<accession>A0AAE0L9C1</accession>
<dbReference type="SUPFAM" id="SSF52058">
    <property type="entry name" value="L domain-like"/>
    <property type="match status" value="1"/>
</dbReference>
<evidence type="ECO:0000256" key="3">
    <source>
        <dbReference type="SAM" id="Phobius"/>
    </source>
</evidence>
<keyword evidence="3" id="KW-1133">Transmembrane helix</keyword>
<evidence type="ECO:0000256" key="2">
    <source>
        <dbReference type="ARBA" id="ARBA00022729"/>
    </source>
</evidence>
<proteinExistence type="predicted"/>
<dbReference type="PANTHER" id="PTHR47988">
    <property type="entry name" value="SOMATIC EMBRYOGENESIS RECEPTOR KINASE 1"/>
    <property type="match status" value="1"/>
</dbReference>
<keyword evidence="5" id="KW-1185">Reference proteome</keyword>
<keyword evidence="3" id="KW-0472">Membrane</keyword>
<dbReference type="GO" id="GO:0005930">
    <property type="term" value="C:axoneme"/>
    <property type="evidence" value="ECO:0007669"/>
    <property type="project" value="UniProtKB-SubCell"/>
</dbReference>
<comment type="subcellular location">
    <subcellularLocation>
        <location evidence="1">Cytoplasm</location>
        <location evidence="1">Cytoskeleton</location>
        <location evidence="1">Cilium axoneme</location>
    </subcellularLocation>
</comment>
<evidence type="ECO:0000313" key="5">
    <source>
        <dbReference type="Proteomes" id="UP001190700"/>
    </source>
</evidence>
<dbReference type="EMBL" id="LGRX02006428">
    <property type="protein sequence ID" value="KAK3276692.1"/>
    <property type="molecule type" value="Genomic_DNA"/>
</dbReference>
<evidence type="ECO:0000256" key="1">
    <source>
        <dbReference type="ARBA" id="ARBA00004430"/>
    </source>
</evidence>
<name>A0AAE0L9C1_9CHLO</name>
<feature type="transmembrane region" description="Helical" evidence="3">
    <location>
        <begin position="20"/>
        <end position="43"/>
    </location>
</feature>
<evidence type="ECO:0000313" key="4">
    <source>
        <dbReference type="EMBL" id="KAK3276692.1"/>
    </source>
</evidence>
<organism evidence="4 5">
    <name type="scientific">Cymbomonas tetramitiformis</name>
    <dbReference type="NCBI Taxonomy" id="36881"/>
    <lineage>
        <taxon>Eukaryota</taxon>
        <taxon>Viridiplantae</taxon>
        <taxon>Chlorophyta</taxon>
        <taxon>Pyramimonadophyceae</taxon>
        <taxon>Pyramimonadales</taxon>
        <taxon>Pyramimonadaceae</taxon>
        <taxon>Cymbomonas</taxon>
    </lineage>
</organism>
<comment type="caution">
    <text evidence="4">The sequence shown here is derived from an EMBL/GenBank/DDBJ whole genome shotgun (WGS) entry which is preliminary data.</text>
</comment>
<dbReference type="AlphaFoldDB" id="A0AAE0L9C1"/>
<keyword evidence="3" id="KW-0812">Transmembrane</keyword>
<protein>
    <submittedName>
        <fullName evidence="4">Uncharacterized protein</fullName>
    </submittedName>
</protein>
<dbReference type="Gene3D" id="3.80.10.10">
    <property type="entry name" value="Ribonuclease Inhibitor"/>
    <property type="match status" value="1"/>
</dbReference>
<reference evidence="4 5" key="1">
    <citation type="journal article" date="2015" name="Genome Biol. Evol.">
        <title>Comparative Genomics of a Bacterivorous Green Alga Reveals Evolutionary Causalities and Consequences of Phago-Mixotrophic Mode of Nutrition.</title>
        <authorList>
            <person name="Burns J.A."/>
            <person name="Paasch A."/>
            <person name="Narechania A."/>
            <person name="Kim E."/>
        </authorList>
    </citation>
    <scope>NUCLEOTIDE SEQUENCE [LARGE SCALE GENOMIC DNA]</scope>
    <source>
        <strain evidence="4 5">PLY_AMNH</strain>
    </source>
</reference>
<dbReference type="Pfam" id="PF00560">
    <property type="entry name" value="LRR_1"/>
    <property type="match status" value="2"/>
</dbReference>